<proteinExistence type="predicted"/>
<evidence type="ECO:0000313" key="5">
    <source>
        <dbReference type="EMBL" id="KAG2974061.1"/>
    </source>
</evidence>
<name>A0A329RYT7_9STRA</name>
<organism evidence="7 8">
    <name type="scientific">Phytophthora cactorum</name>
    <dbReference type="NCBI Taxonomy" id="29920"/>
    <lineage>
        <taxon>Eukaryota</taxon>
        <taxon>Sar</taxon>
        <taxon>Stramenopiles</taxon>
        <taxon>Oomycota</taxon>
        <taxon>Peronosporomycetes</taxon>
        <taxon>Peronosporales</taxon>
        <taxon>Peronosporaceae</taxon>
        <taxon>Phytophthora</taxon>
    </lineage>
</organism>
<dbReference type="Proteomes" id="UP000735874">
    <property type="component" value="Unassembled WGS sequence"/>
</dbReference>
<evidence type="ECO:0000256" key="1">
    <source>
        <dbReference type="SAM" id="MobiDB-lite"/>
    </source>
</evidence>
<comment type="caution">
    <text evidence="7">The sequence shown here is derived from an EMBL/GenBank/DDBJ whole genome shotgun (WGS) entry which is preliminary data.</text>
</comment>
<dbReference type="EMBL" id="MJFZ01000416">
    <property type="protein sequence ID" value="RAW29625.1"/>
    <property type="molecule type" value="Genomic_DNA"/>
</dbReference>
<protein>
    <submittedName>
        <fullName evidence="7">Uncharacterized protein</fullName>
    </submittedName>
</protein>
<evidence type="ECO:0000313" key="4">
    <source>
        <dbReference type="EMBL" id="KAG2913881.1"/>
    </source>
</evidence>
<evidence type="ECO:0000313" key="7">
    <source>
        <dbReference type="EMBL" id="RAW29625.1"/>
    </source>
</evidence>
<dbReference type="Proteomes" id="UP000736787">
    <property type="component" value="Unassembled WGS sequence"/>
</dbReference>
<sequence>MSGYRAFDNDQEGGTDEGQEGWPHVYGDFFTTFEMSEEEGEESVPRETTLFYNVDVPAEVDPGGKVPLEEEPSYEEPVRPEAAVPIVEARQRLALIQSAEGRESLMYLLAEIGAYQALGS</sequence>
<reference evidence="6" key="2">
    <citation type="submission" date="2018-05" db="EMBL/GenBank/DDBJ databases">
        <title>Effector identification in a new, highly contiguous assembly of the strawberry crown rot pathogen Phytophthora cactorum.</title>
        <authorList>
            <person name="Armitage A.D."/>
            <person name="Nellist C.F."/>
            <person name="Bates H."/>
            <person name="Vickerstaff R.J."/>
            <person name="Harrison R.J."/>
        </authorList>
    </citation>
    <scope>NUCLEOTIDE SEQUENCE</scope>
    <source>
        <strain evidence="2">15-7</strain>
        <strain evidence="3">4032</strain>
        <strain evidence="4">4040</strain>
        <strain evidence="5">P415</strain>
        <strain evidence="6">P421</strain>
    </source>
</reference>
<dbReference type="VEuPathDB" id="FungiDB:PC110_g14013"/>
<evidence type="ECO:0000313" key="2">
    <source>
        <dbReference type="EMBL" id="KAG2852535.1"/>
    </source>
</evidence>
<feature type="compositionally biased region" description="Acidic residues" evidence="1">
    <location>
        <begin position="9"/>
        <end position="19"/>
    </location>
</feature>
<dbReference type="EMBL" id="RCMG01000536">
    <property type="protein sequence ID" value="KAG2852535.1"/>
    <property type="molecule type" value="Genomic_DNA"/>
</dbReference>
<reference evidence="7 8" key="1">
    <citation type="submission" date="2018-01" db="EMBL/GenBank/DDBJ databases">
        <title>Draft genome of the strawberry crown rot pathogen Phytophthora cactorum.</title>
        <authorList>
            <person name="Armitage A.D."/>
            <person name="Lysoe E."/>
            <person name="Nellist C.F."/>
            <person name="Harrison R.J."/>
            <person name="Brurberg M.B."/>
        </authorList>
    </citation>
    <scope>NUCLEOTIDE SEQUENCE [LARGE SCALE GENOMIC DNA]</scope>
    <source>
        <strain evidence="7 8">10300</strain>
    </source>
</reference>
<evidence type="ECO:0000313" key="8">
    <source>
        <dbReference type="Proteomes" id="UP000251314"/>
    </source>
</evidence>
<evidence type="ECO:0000313" key="3">
    <source>
        <dbReference type="EMBL" id="KAG2898526.1"/>
    </source>
</evidence>
<feature type="region of interest" description="Disordered" evidence="1">
    <location>
        <begin position="1"/>
        <end position="23"/>
    </location>
</feature>
<dbReference type="AlphaFoldDB" id="A0A329RYT7"/>
<dbReference type="EMBL" id="RCMV01000540">
    <property type="protein sequence ID" value="KAG3215673.1"/>
    <property type="molecule type" value="Genomic_DNA"/>
</dbReference>
<evidence type="ECO:0000313" key="6">
    <source>
        <dbReference type="EMBL" id="KAG3215673.1"/>
    </source>
</evidence>
<dbReference type="EMBL" id="RCML01000549">
    <property type="protein sequence ID" value="KAG2974061.1"/>
    <property type="molecule type" value="Genomic_DNA"/>
</dbReference>
<dbReference type="Proteomes" id="UP000251314">
    <property type="component" value="Unassembled WGS sequence"/>
</dbReference>
<keyword evidence="8" id="KW-1185">Reference proteome</keyword>
<dbReference type="Proteomes" id="UP000774804">
    <property type="component" value="Unassembled WGS sequence"/>
</dbReference>
<dbReference type="EMBL" id="RCMI01000762">
    <property type="protein sequence ID" value="KAG2898526.1"/>
    <property type="molecule type" value="Genomic_DNA"/>
</dbReference>
<accession>A0A329RYT7</accession>
<dbReference type="Proteomes" id="UP000697107">
    <property type="component" value="Unassembled WGS sequence"/>
</dbReference>
<dbReference type="OrthoDB" id="120666at2759"/>
<dbReference type="EMBL" id="RCMK01000749">
    <property type="protein sequence ID" value="KAG2913881.1"/>
    <property type="molecule type" value="Genomic_DNA"/>
</dbReference>
<gene>
    <name evidence="7" type="ORF">PC110_g14013</name>
    <name evidence="2" type="ORF">PC113_g14944</name>
    <name evidence="3" type="ORF">PC115_g16824</name>
    <name evidence="4" type="ORF">PC117_g18489</name>
    <name evidence="5" type="ORF">PC118_g14757</name>
    <name evidence="6" type="ORF">PC129_g13445</name>
</gene>
<dbReference type="Proteomes" id="UP000760860">
    <property type="component" value="Unassembled WGS sequence"/>
</dbReference>